<dbReference type="Proteomes" id="UP001162992">
    <property type="component" value="Chromosome 12"/>
</dbReference>
<sequence>MATRNRTTLFRKYRDALREVHSSGVGSSSAADKSLSGPVIELVSAPFFNLQGGGQRGYNALSTTDPDTRSQQTGAVVVGLPPAWVDVSEMVAVDMQKARTKMSELVKAHARALMPTFDDSKGQEQNIELLTKEITQLLKKSEKNLQQLSQGQGPNEDVKLRKNVQRFLASDLQSLSMEFRKQQKLYLQKLRQQQDQGSSGMDIGLNLNGHRPKGSDDELFDPGFSDQQMLRLKKSEVMTEEREKELQQIMESANDLSQIMKDLSLLVIDQGTIVDRIDYNIQNVASTVEQGVRQLEKAEKTQKKGGMVLCVMILIGLCLFMIFVLIFKKLVL</sequence>
<name>A0ACC2C116_DIPCM</name>
<keyword evidence="2" id="KW-1185">Reference proteome</keyword>
<dbReference type="EMBL" id="CM055103">
    <property type="protein sequence ID" value="KAJ7535655.1"/>
    <property type="molecule type" value="Genomic_DNA"/>
</dbReference>
<evidence type="ECO:0000313" key="2">
    <source>
        <dbReference type="Proteomes" id="UP001162992"/>
    </source>
</evidence>
<gene>
    <name evidence="1" type="ORF">O6H91_12G041700</name>
</gene>
<comment type="caution">
    <text evidence="1">The sequence shown here is derived from an EMBL/GenBank/DDBJ whole genome shotgun (WGS) entry which is preliminary data.</text>
</comment>
<reference evidence="2" key="1">
    <citation type="journal article" date="2024" name="Proc. Natl. Acad. Sci. U.S.A.">
        <title>Extraordinary preservation of gene collinearity over three hundred million years revealed in homosporous lycophytes.</title>
        <authorList>
            <person name="Li C."/>
            <person name="Wickell D."/>
            <person name="Kuo L.Y."/>
            <person name="Chen X."/>
            <person name="Nie B."/>
            <person name="Liao X."/>
            <person name="Peng D."/>
            <person name="Ji J."/>
            <person name="Jenkins J."/>
            <person name="Williams M."/>
            <person name="Shu S."/>
            <person name="Plott C."/>
            <person name="Barry K."/>
            <person name="Rajasekar S."/>
            <person name="Grimwood J."/>
            <person name="Han X."/>
            <person name="Sun S."/>
            <person name="Hou Z."/>
            <person name="He W."/>
            <person name="Dai G."/>
            <person name="Sun C."/>
            <person name="Schmutz J."/>
            <person name="Leebens-Mack J.H."/>
            <person name="Li F.W."/>
            <person name="Wang L."/>
        </authorList>
    </citation>
    <scope>NUCLEOTIDE SEQUENCE [LARGE SCALE GENOMIC DNA]</scope>
    <source>
        <strain evidence="2">cv. PW_Plant_1</strain>
    </source>
</reference>
<accession>A0ACC2C116</accession>
<evidence type="ECO:0000313" key="1">
    <source>
        <dbReference type="EMBL" id="KAJ7535655.1"/>
    </source>
</evidence>
<proteinExistence type="predicted"/>
<organism evidence="1 2">
    <name type="scientific">Diphasiastrum complanatum</name>
    <name type="common">Issler's clubmoss</name>
    <name type="synonym">Lycopodium complanatum</name>
    <dbReference type="NCBI Taxonomy" id="34168"/>
    <lineage>
        <taxon>Eukaryota</taxon>
        <taxon>Viridiplantae</taxon>
        <taxon>Streptophyta</taxon>
        <taxon>Embryophyta</taxon>
        <taxon>Tracheophyta</taxon>
        <taxon>Lycopodiopsida</taxon>
        <taxon>Lycopodiales</taxon>
        <taxon>Lycopodiaceae</taxon>
        <taxon>Lycopodioideae</taxon>
        <taxon>Diphasiastrum</taxon>
    </lineage>
</organism>
<protein>
    <submittedName>
        <fullName evidence="1">Uncharacterized protein</fullName>
    </submittedName>
</protein>